<keyword evidence="2" id="KW-1185">Reference proteome</keyword>
<feature type="non-terminal residue" evidence="1">
    <location>
        <position position="1"/>
    </location>
</feature>
<dbReference type="Proteomes" id="UP001165082">
    <property type="component" value="Unassembled WGS sequence"/>
</dbReference>
<dbReference type="EMBL" id="BRXZ01004808">
    <property type="protein sequence ID" value="GMH55497.1"/>
    <property type="molecule type" value="Genomic_DNA"/>
</dbReference>
<evidence type="ECO:0000313" key="1">
    <source>
        <dbReference type="EMBL" id="GMH55497.1"/>
    </source>
</evidence>
<gene>
    <name evidence="1" type="ORF">TrRE_jg13490</name>
</gene>
<sequence>FWDIRSNWVRTAIRIIN</sequence>
<proteinExistence type="predicted"/>
<reference evidence="1" key="1">
    <citation type="submission" date="2022-07" db="EMBL/GenBank/DDBJ databases">
        <title>Genome analysis of Parmales, a sister group of diatoms, reveals the evolutionary specialization of diatoms from phago-mixotrophs to photoautotrophs.</title>
        <authorList>
            <person name="Ban H."/>
            <person name="Sato S."/>
            <person name="Yoshikawa S."/>
            <person name="Kazumasa Y."/>
            <person name="Nakamura Y."/>
            <person name="Ichinomiya M."/>
            <person name="Saitoh K."/>
            <person name="Sato N."/>
            <person name="Blanc-Mathieu R."/>
            <person name="Endo H."/>
            <person name="Kuwata A."/>
            <person name="Ogata H."/>
        </authorList>
    </citation>
    <scope>NUCLEOTIDE SEQUENCE</scope>
</reference>
<comment type="caution">
    <text evidence="1">The sequence shown here is derived from an EMBL/GenBank/DDBJ whole genome shotgun (WGS) entry which is preliminary data.</text>
</comment>
<accession>A0A9W6ZJG2</accession>
<evidence type="ECO:0000313" key="2">
    <source>
        <dbReference type="Proteomes" id="UP001165082"/>
    </source>
</evidence>
<protein>
    <submittedName>
        <fullName evidence="1">Uncharacterized protein</fullName>
    </submittedName>
</protein>
<name>A0A9W6ZJG2_9STRA</name>
<organism evidence="1 2">
    <name type="scientific">Triparma retinervis</name>
    <dbReference type="NCBI Taxonomy" id="2557542"/>
    <lineage>
        <taxon>Eukaryota</taxon>
        <taxon>Sar</taxon>
        <taxon>Stramenopiles</taxon>
        <taxon>Ochrophyta</taxon>
        <taxon>Bolidophyceae</taxon>
        <taxon>Parmales</taxon>
        <taxon>Triparmaceae</taxon>
        <taxon>Triparma</taxon>
    </lineage>
</organism>
<dbReference type="AlphaFoldDB" id="A0A9W6ZJG2"/>